<dbReference type="InterPro" id="IPR036640">
    <property type="entry name" value="ABC1_TM_sf"/>
</dbReference>
<evidence type="ECO:0000256" key="3">
    <source>
        <dbReference type="ARBA" id="ARBA00022989"/>
    </source>
</evidence>
<dbReference type="GO" id="GO:0005886">
    <property type="term" value="C:plasma membrane"/>
    <property type="evidence" value="ECO:0007669"/>
    <property type="project" value="TreeGrafter"/>
</dbReference>
<accession>A0A1I7WKA6</accession>
<proteinExistence type="predicted"/>
<feature type="domain" description="ABC transmembrane type-1" evidence="7">
    <location>
        <begin position="94"/>
        <end position="258"/>
    </location>
</feature>
<keyword evidence="4 6" id="KW-0472">Membrane</keyword>
<keyword evidence="2 6" id="KW-0812">Transmembrane</keyword>
<evidence type="ECO:0000256" key="5">
    <source>
        <dbReference type="SAM" id="MobiDB-lite"/>
    </source>
</evidence>
<organism evidence="8 9">
    <name type="scientific">Heterorhabditis bacteriophora</name>
    <name type="common">Entomopathogenic nematode worm</name>
    <dbReference type="NCBI Taxonomy" id="37862"/>
    <lineage>
        <taxon>Eukaryota</taxon>
        <taxon>Metazoa</taxon>
        <taxon>Ecdysozoa</taxon>
        <taxon>Nematoda</taxon>
        <taxon>Chromadorea</taxon>
        <taxon>Rhabditida</taxon>
        <taxon>Rhabditina</taxon>
        <taxon>Rhabditomorpha</taxon>
        <taxon>Strongyloidea</taxon>
        <taxon>Heterorhabditidae</taxon>
        <taxon>Heterorhabditis</taxon>
    </lineage>
</organism>
<evidence type="ECO:0000256" key="1">
    <source>
        <dbReference type="ARBA" id="ARBA00004141"/>
    </source>
</evidence>
<reference evidence="9" key="1">
    <citation type="submission" date="2016-11" db="UniProtKB">
        <authorList>
            <consortium name="WormBaseParasite"/>
        </authorList>
    </citation>
    <scope>IDENTIFICATION</scope>
</reference>
<keyword evidence="3 6" id="KW-1133">Transmembrane helix</keyword>
<dbReference type="SUPFAM" id="SSF90123">
    <property type="entry name" value="ABC transporter transmembrane region"/>
    <property type="match status" value="1"/>
</dbReference>
<dbReference type="InterPro" id="IPR011527">
    <property type="entry name" value="ABC1_TM_dom"/>
</dbReference>
<feature type="transmembrane region" description="Helical" evidence="6">
    <location>
        <begin position="240"/>
        <end position="257"/>
    </location>
</feature>
<evidence type="ECO:0000259" key="7">
    <source>
        <dbReference type="PROSITE" id="PS50929"/>
    </source>
</evidence>
<feature type="transmembrane region" description="Helical" evidence="6">
    <location>
        <begin position="214"/>
        <end position="234"/>
    </location>
</feature>
<name>A0A1I7WKA6_HETBA</name>
<dbReference type="Gene3D" id="1.20.1560.10">
    <property type="entry name" value="ABC transporter type 1, transmembrane domain"/>
    <property type="match status" value="1"/>
</dbReference>
<feature type="transmembrane region" description="Helical" evidence="6">
    <location>
        <begin position="91"/>
        <end position="113"/>
    </location>
</feature>
<dbReference type="PROSITE" id="PS50929">
    <property type="entry name" value="ABC_TM1F"/>
    <property type="match status" value="1"/>
</dbReference>
<comment type="subcellular location">
    <subcellularLocation>
        <location evidence="1">Membrane</location>
        <topology evidence="1">Multi-pass membrane protein</topology>
    </subcellularLocation>
</comment>
<feature type="region of interest" description="Disordered" evidence="5">
    <location>
        <begin position="1"/>
        <end position="25"/>
    </location>
</feature>
<feature type="transmembrane region" description="Helical" evidence="6">
    <location>
        <begin position="139"/>
        <end position="160"/>
    </location>
</feature>
<dbReference type="GO" id="GO:0140359">
    <property type="term" value="F:ABC-type transporter activity"/>
    <property type="evidence" value="ECO:0007669"/>
    <property type="project" value="InterPro"/>
</dbReference>
<dbReference type="Pfam" id="PF00664">
    <property type="entry name" value="ABC_membrane"/>
    <property type="match status" value="1"/>
</dbReference>
<dbReference type="WBParaSite" id="Hba_05468">
    <property type="protein sequence ID" value="Hba_05468"/>
    <property type="gene ID" value="Hba_05468"/>
</dbReference>
<evidence type="ECO:0000313" key="9">
    <source>
        <dbReference type="WBParaSite" id="Hba_05468"/>
    </source>
</evidence>
<evidence type="ECO:0000313" key="8">
    <source>
        <dbReference type="Proteomes" id="UP000095283"/>
    </source>
</evidence>
<evidence type="ECO:0000256" key="4">
    <source>
        <dbReference type="ARBA" id="ARBA00023136"/>
    </source>
</evidence>
<dbReference type="Proteomes" id="UP000095283">
    <property type="component" value="Unplaced"/>
</dbReference>
<dbReference type="GO" id="GO:0005524">
    <property type="term" value="F:ATP binding"/>
    <property type="evidence" value="ECO:0007669"/>
    <property type="project" value="InterPro"/>
</dbReference>
<dbReference type="CDD" id="cd18577">
    <property type="entry name" value="ABC_6TM_Pgp_ABCB1_D1_like"/>
    <property type="match status" value="1"/>
</dbReference>
<keyword evidence="8" id="KW-1185">Reference proteome</keyword>
<dbReference type="InterPro" id="IPR039421">
    <property type="entry name" value="Type_1_exporter"/>
</dbReference>
<dbReference type="PANTHER" id="PTHR24222">
    <property type="entry name" value="ABC TRANSPORTER B FAMILY"/>
    <property type="match status" value="1"/>
</dbReference>
<evidence type="ECO:0000256" key="6">
    <source>
        <dbReference type="SAM" id="Phobius"/>
    </source>
</evidence>
<evidence type="ECO:0000256" key="2">
    <source>
        <dbReference type="ARBA" id="ARBA00022692"/>
    </source>
</evidence>
<sequence>MAPKEGNPLERGFNSPLRASQQSKKSTVLAVPAYSGGFDEDDDEKIVYTPSIFEKALNILLCRGDLANQVLEIKPVSLSGLFRFGTRWDHFLLFIGVLCAIVSGISQPVLSLISGRITNALLTYPPNTREFRIKAYENVYILLGIGVFISITNFIQYMCFQNCCTRIIAKMRHEYIRAILRQNAGWFDKNHSGALTTKLNDNMERIREGIGDKLGLLLRGCAMFIAAVIISFIYEWRLALMMLGVAPATCAIMSFMARVRIIETNETGYL</sequence>
<protein>
    <submittedName>
        <fullName evidence="9">ABC transmembrane type-1 domain-containing protein</fullName>
    </submittedName>
</protein>
<dbReference type="AlphaFoldDB" id="A0A1I7WKA6"/>
<dbReference type="PANTHER" id="PTHR24222:SF76">
    <property type="entry name" value="MYCOBACTIN IMPORT ATP-BINDING_PERMEASE PROTEIN IRTB"/>
    <property type="match status" value="1"/>
</dbReference>